<reference evidence="2 3" key="1">
    <citation type="submission" date="2014-11" db="EMBL/GenBank/DDBJ databases">
        <title>Genetic blueprint of the zoonotic pathogen Toxocara canis.</title>
        <authorList>
            <person name="Zhu X.-Q."/>
            <person name="Korhonen P.K."/>
            <person name="Cai H."/>
            <person name="Young N.D."/>
            <person name="Nejsum P."/>
            <person name="von Samson-Himmelstjerna G."/>
            <person name="Boag P.R."/>
            <person name="Tan P."/>
            <person name="Li Q."/>
            <person name="Min J."/>
            <person name="Yang Y."/>
            <person name="Wang X."/>
            <person name="Fang X."/>
            <person name="Hall R.S."/>
            <person name="Hofmann A."/>
            <person name="Sternberg P.W."/>
            <person name="Jex A.R."/>
            <person name="Gasser R.B."/>
        </authorList>
    </citation>
    <scope>NUCLEOTIDE SEQUENCE [LARGE SCALE GENOMIC DNA]</scope>
    <source>
        <strain evidence="2">PN_DK_2014</strain>
    </source>
</reference>
<dbReference type="EMBL" id="JPKZ01002138">
    <property type="protein sequence ID" value="KHN78265.1"/>
    <property type="molecule type" value="Genomic_DNA"/>
</dbReference>
<name>A0A0B2VBA5_TOXCA</name>
<dbReference type="Proteomes" id="UP000031036">
    <property type="component" value="Unassembled WGS sequence"/>
</dbReference>
<gene>
    <name evidence="2" type="ORF">Tcan_00903</name>
</gene>
<evidence type="ECO:0000256" key="1">
    <source>
        <dbReference type="SAM" id="MobiDB-lite"/>
    </source>
</evidence>
<evidence type="ECO:0000313" key="3">
    <source>
        <dbReference type="Proteomes" id="UP000031036"/>
    </source>
</evidence>
<proteinExistence type="predicted"/>
<feature type="non-terminal residue" evidence="2">
    <location>
        <position position="138"/>
    </location>
</feature>
<sequence>MHAFSEHPQHVRSSGIPNLHSPGASVIEALHGHSKSMHSPGIRNIRICRNPYIPRSVHNLRLPGHPKPAYSLCLRNPYIARTPAIYIFLIYTQSKYYPSIHNLCVRSLGTSSLHSLGICNRYIPQGFAICVCPATPNL</sequence>
<keyword evidence="3" id="KW-1185">Reference proteome</keyword>
<feature type="region of interest" description="Disordered" evidence="1">
    <location>
        <begin position="1"/>
        <end position="20"/>
    </location>
</feature>
<organism evidence="2 3">
    <name type="scientific">Toxocara canis</name>
    <name type="common">Canine roundworm</name>
    <dbReference type="NCBI Taxonomy" id="6265"/>
    <lineage>
        <taxon>Eukaryota</taxon>
        <taxon>Metazoa</taxon>
        <taxon>Ecdysozoa</taxon>
        <taxon>Nematoda</taxon>
        <taxon>Chromadorea</taxon>
        <taxon>Rhabditida</taxon>
        <taxon>Spirurina</taxon>
        <taxon>Ascaridomorpha</taxon>
        <taxon>Ascaridoidea</taxon>
        <taxon>Toxocaridae</taxon>
        <taxon>Toxocara</taxon>
    </lineage>
</organism>
<protein>
    <submittedName>
        <fullName evidence="2">Uncharacterized protein</fullName>
    </submittedName>
</protein>
<accession>A0A0B2VBA5</accession>
<evidence type="ECO:0000313" key="2">
    <source>
        <dbReference type="EMBL" id="KHN78265.1"/>
    </source>
</evidence>
<comment type="caution">
    <text evidence="2">The sequence shown here is derived from an EMBL/GenBank/DDBJ whole genome shotgun (WGS) entry which is preliminary data.</text>
</comment>
<dbReference type="AlphaFoldDB" id="A0A0B2VBA5"/>